<reference evidence="2" key="1">
    <citation type="submission" date="2022-10" db="EMBL/GenBank/DDBJ databases">
        <title>Rhodococcus sp.75.</title>
        <authorList>
            <person name="Sun M."/>
        </authorList>
    </citation>
    <scope>NUCLEOTIDE SEQUENCE</scope>
    <source>
        <strain evidence="2">75</strain>
    </source>
</reference>
<evidence type="ECO:0000256" key="1">
    <source>
        <dbReference type="SAM" id="MobiDB-lite"/>
    </source>
</evidence>
<evidence type="ECO:0000313" key="3">
    <source>
        <dbReference type="Proteomes" id="UP001164965"/>
    </source>
</evidence>
<organism evidence="2 3">
    <name type="scientific">Rhodococcus antarcticus</name>
    <dbReference type="NCBI Taxonomy" id="2987751"/>
    <lineage>
        <taxon>Bacteria</taxon>
        <taxon>Bacillati</taxon>
        <taxon>Actinomycetota</taxon>
        <taxon>Actinomycetes</taxon>
        <taxon>Mycobacteriales</taxon>
        <taxon>Nocardiaceae</taxon>
        <taxon>Rhodococcus</taxon>
    </lineage>
</organism>
<dbReference type="EMBL" id="CP110615">
    <property type="protein sequence ID" value="UZJ25264.1"/>
    <property type="molecule type" value="Genomic_DNA"/>
</dbReference>
<dbReference type="RefSeq" id="WP_265383370.1">
    <property type="nucleotide sequence ID" value="NZ_CP110615.1"/>
</dbReference>
<accession>A0ABY6P1A4</accession>
<dbReference type="Proteomes" id="UP001164965">
    <property type="component" value="Chromosome"/>
</dbReference>
<proteinExistence type="predicted"/>
<keyword evidence="3" id="KW-1185">Reference proteome</keyword>
<evidence type="ECO:0000313" key="2">
    <source>
        <dbReference type="EMBL" id="UZJ25264.1"/>
    </source>
</evidence>
<feature type="region of interest" description="Disordered" evidence="1">
    <location>
        <begin position="72"/>
        <end position="100"/>
    </location>
</feature>
<feature type="compositionally biased region" description="Gly residues" evidence="1">
    <location>
        <begin position="89"/>
        <end position="100"/>
    </location>
</feature>
<name>A0ABY6P1A4_9NOCA</name>
<gene>
    <name evidence="2" type="ORF">RHODO2019_01840</name>
</gene>
<sequence>MIEQITYLLVLRRLDGLQTLAEVKGRAIGGPVTNPPFLPGHEHLRWSELTNTDADVMYRMVGREAAADAAHRGAEHVGAGRHVRAAGRCPGGGRGRPGLG</sequence>
<protein>
    <submittedName>
        <fullName evidence="2">Type I restriction-modification system subunit M N-terminal domain-containing protein</fullName>
    </submittedName>
</protein>